<feature type="region of interest" description="Disordered" evidence="1">
    <location>
        <begin position="341"/>
        <end position="360"/>
    </location>
</feature>
<organism evidence="3 4">
    <name type="scientific">Aquipseudomonas alcaligenes (strain ATCC 14909 / DSM 50342 / CCUG 1425 / JCM 20561 / NBRC 14159 / NCIMB 9945 / NCTC 10367 / 1577)</name>
    <name type="common">Pseudomonas alcaligenes</name>
    <dbReference type="NCBI Taxonomy" id="1215092"/>
    <lineage>
        <taxon>Bacteria</taxon>
        <taxon>Pseudomonadati</taxon>
        <taxon>Pseudomonadota</taxon>
        <taxon>Gammaproteobacteria</taxon>
        <taxon>Pseudomonadales</taxon>
        <taxon>Pseudomonadaceae</taxon>
        <taxon>Aquipseudomonas</taxon>
    </lineage>
</organism>
<comment type="caution">
    <text evidence="3">The sequence shown here is derived from an EMBL/GenBank/DDBJ whole genome shotgun (WGS) entry which is preliminary data.</text>
</comment>
<evidence type="ECO:0000256" key="2">
    <source>
        <dbReference type="SAM" id="Phobius"/>
    </source>
</evidence>
<keyword evidence="4" id="KW-1185">Reference proteome</keyword>
<proteinExistence type="predicted"/>
<gene>
    <name evidence="3" type="ORF">PA6_001_00020</name>
</gene>
<evidence type="ECO:0000313" key="4">
    <source>
        <dbReference type="Proteomes" id="UP000016560"/>
    </source>
</evidence>
<dbReference type="eggNOG" id="ENOG5032JZ0">
    <property type="taxonomic scope" value="Bacteria"/>
</dbReference>
<keyword evidence="2" id="KW-0472">Membrane</keyword>
<evidence type="ECO:0000256" key="1">
    <source>
        <dbReference type="SAM" id="MobiDB-lite"/>
    </source>
</evidence>
<dbReference type="Proteomes" id="UP000016560">
    <property type="component" value="Unassembled WGS sequence"/>
</dbReference>
<accession>U3B183</accession>
<keyword evidence="2" id="KW-0812">Transmembrane</keyword>
<feature type="transmembrane region" description="Helical" evidence="2">
    <location>
        <begin position="110"/>
        <end position="132"/>
    </location>
</feature>
<reference evidence="3" key="1">
    <citation type="submission" date="2024-09" db="EMBL/GenBank/DDBJ databases">
        <title>Whole genome shotgun sequence of Pseudomonas alcaligenes NBRC 14159.</title>
        <authorList>
            <person name="Yoshida I."/>
            <person name="Hosoyama A."/>
            <person name="Tsuchikane K."/>
            <person name="Noguchi M."/>
            <person name="Hirakata S."/>
            <person name="Ando Y."/>
            <person name="Ohji S."/>
            <person name="Yamazoe A."/>
            <person name="Yamazaki S."/>
            <person name="Fujita N."/>
        </authorList>
    </citation>
    <scope>NUCLEOTIDE SEQUENCE</scope>
    <source>
        <strain evidence="3">NBRC 14159</strain>
    </source>
</reference>
<feature type="transmembrane region" description="Helical" evidence="2">
    <location>
        <begin position="70"/>
        <end position="90"/>
    </location>
</feature>
<dbReference type="AlphaFoldDB" id="U3B183"/>
<name>U3B183_AQUA1</name>
<dbReference type="RefSeq" id="WP_021698792.1">
    <property type="nucleotide sequence ID" value="NZ_BATI01000001.1"/>
</dbReference>
<protein>
    <submittedName>
        <fullName evidence="3">Uncharacterized protein</fullName>
    </submittedName>
</protein>
<keyword evidence="2" id="KW-1133">Transmembrane helix</keyword>
<sequence>MPDSQYERLPQAGDIERHTGLEILYLAPRPVPTGQAAISAQQMHREINSTYLDFAQGTGRIEFGVRVTMGTLIAGLVFFFTCTVFLGWVDYVDRGSSIWDFVLKFFFMNWYMWLFMLFFATVFGGIFAYAVYQETRHPPIRFNRQRREVCYIPAKGKPAFIPWEELIACVSAEQTITQYAVNSHFALRLGFRDTLEGQMYWLTVPSPSLMFAVSEWEALRVFMEQGPDALPPPPPAEYEEGSLAYFRAAIEIYREELGFIRYRSWWLLQCFTGWTIPCHVAEWFSHPPKAGFPKAVREWSQPLPAEQWAKPSAELLKQSAELQAAYARGLDFMQYFKASFSGSPENTPANILPSRKGRNG</sequence>
<evidence type="ECO:0000313" key="3">
    <source>
        <dbReference type="EMBL" id="GAD60698.1"/>
    </source>
</evidence>
<dbReference type="EMBL" id="BATI01000001">
    <property type="protein sequence ID" value="GAD60698.1"/>
    <property type="molecule type" value="Genomic_DNA"/>
</dbReference>